<evidence type="ECO:0000313" key="2">
    <source>
        <dbReference type="Proteomes" id="UP000638648"/>
    </source>
</evidence>
<dbReference type="EMBL" id="JADBEM010000001">
    <property type="protein sequence ID" value="MBE1605801.1"/>
    <property type="molecule type" value="Genomic_DNA"/>
</dbReference>
<dbReference type="Proteomes" id="UP000638648">
    <property type="component" value="Unassembled WGS sequence"/>
</dbReference>
<gene>
    <name evidence="1" type="ORF">HEB94_002649</name>
</gene>
<keyword evidence="2" id="KW-1185">Reference proteome</keyword>
<comment type="caution">
    <text evidence="1">The sequence shown here is derived from an EMBL/GenBank/DDBJ whole genome shotgun (WGS) entry which is preliminary data.</text>
</comment>
<evidence type="ECO:0000313" key="1">
    <source>
        <dbReference type="EMBL" id="MBE1605801.1"/>
    </source>
</evidence>
<protein>
    <submittedName>
        <fullName evidence="1">Uncharacterized protein</fullName>
    </submittedName>
</protein>
<reference evidence="1" key="1">
    <citation type="submission" date="2020-10" db="EMBL/GenBank/DDBJ databases">
        <title>Sequencing the genomes of 1000 actinobacteria strains.</title>
        <authorList>
            <person name="Klenk H.-P."/>
        </authorList>
    </citation>
    <scope>NUCLEOTIDE SEQUENCE</scope>
    <source>
        <strain evidence="1">DSM 45354</strain>
    </source>
</reference>
<name>A0A927MT20_9ACTN</name>
<sequence>MAANDEMTEIRQLLQGATVRSVGRAADMSVVEFISLRGEAVNAHMQCPFRIVQQGTIIMGSRDMTYPQRGAGVEAFDQFKTIYDSRAATLNGILEQLRPAVAGVIFGDAGYVALEWDPGFRAEIFPDCSGTVEAWRVSVRGGLHYGFPQGSV</sequence>
<dbReference type="AlphaFoldDB" id="A0A927MT20"/>
<accession>A0A927MT20</accession>
<organism evidence="1 2">
    <name type="scientific">Actinopolymorpha pittospori</name>
    <dbReference type="NCBI Taxonomy" id="648752"/>
    <lineage>
        <taxon>Bacteria</taxon>
        <taxon>Bacillati</taxon>
        <taxon>Actinomycetota</taxon>
        <taxon>Actinomycetes</taxon>
        <taxon>Propionibacteriales</taxon>
        <taxon>Actinopolymorphaceae</taxon>
        <taxon>Actinopolymorpha</taxon>
    </lineage>
</organism>
<proteinExistence type="predicted"/>
<dbReference type="RefSeq" id="WP_192750039.1">
    <property type="nucleotide sequence ID" value="NZ_BAABJL010000277.1"/>
</dbReference>